<evidence type="ECO:0000256" key="1">
    <source>
        <dbReference type="ARBA" id="ARBA00022729"/>
    </source>
</evidence>
<reference evidence="4" key="1">
    <citation type="submission" date="2016-10" db="EMBL/GenBank/DDBJ databases">
        <authorList>
            <person name="Varghese N."/>
            <person name="Submissions S."/>
        </authorList>
    </citation>
    <scope>NUCLEOTIDE SEQUENCE [LARGE SCALE GENOMIC DNA]</scope>
    <source>
        <strain evidence="4">DSM 24767</strain>
    </source>
</reference>
<organism evidence="3 4">
    <name type="scientific">Natronobacterium texcoconense</name>
    <dbReference type="NCBI Taxonomy" id="1095778"/>
    <lineage>
        <taxon>Archaea</taxon>
        <taxon>Methanobacteriati</taxon>
        <taxon>Methanobacteriota</taxon>
        <taxon>Stenosarchaea group</taxon>
        <taxon>Halobacteria</taxon>
        <taxon>Halobacteriales</taxon>
        <taxon>Natrialbaceae</taxon>
        <taxon>Natronobacterium</taxon>
    </lineage>
</organism>
<dbReference type="AlphaFoldDB" id="A0A1H1FAE0"/>
<dbReference type="NCBIfam" id="TIGR04126">
    <property type="entry name" value="PGF_CTERM"/>
    <property type="match status" value="1"/>
</dbReference>
<accession>A0A1H1FAE0</accession>
<feature type="compositionally biased region" description="Acidic residues" evidence="2">
    <location>
        <begin position="274"/>
        <end position="286"/>
    </location>
</feature>
<evidence type="ECO:0000313" key="3">
    <source>
        <dbReference type="EMBL" id="SDQ97887.1"/>
    </source>
</evidence>
<feature type="compositionally biased region" description="Low complexity" evidence="2">
    <location>
        <begin position="287"/>
        <end position="299"/>
    </location>
</feature>
<evidence type="ECO:0000313" key="4">
    <source>
        <dbReference type="Proteomes" id="UP000198848"/>
    </source>
</evidence>
<sequence>MTQSHGGQPLFTALFLVVLGTAFLVGMVAVGAVAGSPAGDSMPTAVTAGEDRSEFAPTATLQSGVSEEEFVEPVPEEGDPYFEAEADDGSWISYVNPRDAYRSPYLGEGSGKLCVTLLNENGDPVVGESVPGTTVTVETGEELEWHSDADPFVVEYPLPENYDRPLDADQFGTTDDLPQGDGYLDSHCLEWHGLPEDETVNYGEVEVEGENADDVEVVGYVQQAHDSWDSDVDPIEAAEPYEEAGGWTYYEGGSHGQAVVVLQLDGDGDATGGETDDSDGSDDSSSDDNGGTDSSNPDDTGADETPGFGAVAVLVALLSVLALRSRPE</sequence>
<proteinExistence type="predicted"/>
<dbReference type="InterPro" id="IPR026371">
    <property type="entry name" value="PGF_CTERM"/>
</dbReference>
<keyword evidence="1" id="KW-0732">Signal</keyword>
<dbReference type="STRING" id="1095778.SAMN04489842_1887"/>
<dbReference type="Proteomes" id="UP000198848">
    <property type="component" value="Unassembled WGS sequence"/>
</dbReference>
<name>A0A1H1FAE0_NATTX</name>
<gene>
    <name evidence="3" type="ORF">SAMN04489842_1887</name>
</gene>
<protein>
    <submittedName>
        <fullName evidence="3">PGF-CTERM protein</fullName>
    </submittedName>
</protein>
<evidence type="ECO:0000256" key="2">
    <source>
        <dbReference type="SAM" id="MobiDB-lite"/>
    </source>
</evidence>
<keyword evidence="4" id="KW-1185">Reference proteome</keyword>
<dbReference type="GO" id="GO:0030115">
    <property type="term" value="C:S-layer"/>
    <property type="evidence" value="ECO:0007669"/>
    <property type="project" value="UniProtKB-SubCell"/>
</dbReference>
<dbReference type="EMBL" id="FNLC01000002">
    <property type="protein sequence ID" value="SDQ97887.1"/>
    <property type="molecule type" value="Genomic_DNA"/>
</dbReference>
<dbReference type="GO" id="GO:0005886">
    <property type="term" value="C:plasma membrane"/>
    <property type="evidence" value="ECO:0007669"/>
    <property type="project" value="UniProtKB-SubCell"/>
</dbReference>
<feature type="region of interest" description="Disordered" evidence="2">
    <location>
        <begin position="266"/>
        <end position="306"/>
    </location>
</feature>